<evidence type="ECO:0000259" key="9">
    <source>
        <dbReference type="PROSITE" id="PS50112"/>
    </source>
</evidence>
<evidence type="ECO:0000313" key="11">
    <source>
        <dbReference type="Proteomes" id="UP001055453"/>
    </source>
</evidence>
<keyword evidence="4 10" id="KW-0418">Kinase</keyword>
<dbReference type="PROSITE" id="PS50011">
    <property type="entry name" value="PROTEIN_KINASE_DOM"/>
    <property type="match status" value="1"/>
</dbReference>
<evidence type="ECO:0000313" key="10">
    <source>
        <dbReference type="EMBL" id="BDI16064.1"/>
    </source>
</evidence>
<dbReference type="SUPFAM" id="SSF56112">
    <property type="entry name" value="Protein kinase-like (PK-like)"/>
    <property type="match status" value="1"/>
</dbReference>
<dbReference type="InterPro" id="IPR036890">
    <property type="entry name" value="HATPase_C_sf"/>
</dbReference>
<feature type="coiled-coil region" evidence="6">
    <location>
        <begin position="1506"/>
        <end position="1536"/>
    </location>
</feature>
<dbReference type="InterPro" id="IPR035965">
    <property type="entry name" value="PAS-like_dom_sf"/>
</dbReference>
<dbReference type="Gene3D" id="3.30.450.20">
    <property type="entry name" value="PAS domain"/>
    <property type="match status" value="1"/>
</dbReference>
<gene>
    <name evidence="10" type="ORF">ANSO36C_18660</name>
</gene>
<evidence type="ECO:0000256" key="5">
    <source>
        <dbReference type="ARBA" id="ARBA00023012"/>
    </source>
</evidence>
<dbReference type="PANTHER" id="PTHR43642">
    <property type="entry name" value="HYBRID SIGNAL TRANSDUCTION HISTIDINE KINASE G"/>
    <property type="match status" value="1"/>
</dbReference>
<comment type="catalytic activity">
    <reaction evidence="1">
        <text>ATP + protein L-histidine = ADP + protein N-phospho-L-histidine.</text>
        <dbReference type="EC" id="2.7.13.3"/>
    </reaction>
</comment>
<feature type="domain" description="PAS" evidence="9">
    <location>
        <begin position="1526"/>
        <end position="1602"/>
    </location>
</feature>
<dbReference type="Pfam" id="PF13191">
    <property type="entry name" value="AAA_16"/>
    <property type="match status" value="1"/>
</dbReference>
<dbReference type="InterPro" id="IPR000014">
    <property type="entry name" value="PAS"/>
</dbReference>
<evidence type="ECO:0000256" key="6">
    <source>
        <dbReference type="SAM" id="Coils"/>
    </source>
</evidence>
<dbReference type="EC" id="2.7.13.3" evidence="2"/>
<dbReference type="InterPro" id="IPR029016">
    <property type="entry name" value="GAF-like_dom_sf"/>
</dbReference>
<dbReference type="InterPro" id="IPR027417">
    <property type="entry name" value="P-loop_NTPase"/>
</dbReference>
<dbReference type="InterPro" id="IPR008271">
    <property type="entry name" value="Ser/Thr_kinase_AS"/>
</dbReference>
<dbReference type="Pfam" id="PF01590">
    <property type="entry name" value="GAF"/>
    <property type="match status" value="1"/>
</dbReference>
<name>A0ABM7YZC7_NOSCO</name>
<evidence type="ECO:0000256" key="1">
    <source>
        <dbReference type="ARBA" id="ARBA00000085"/>
    </source>
</evidence>
<dbReference type="PANTHER" id="PTHR43642:SF1">
    <property type="entry name" value="HYBRID SIGNAL TRANSDUCTION HISTIDINE KINASE G"/>
    <property type="match status" value="1"/>
</dbReference>
<dbReference type="PROSITE" id="PS50112">
    <property type="entry name" value="PAS"/>
    <property type="match status" value="1"/>
</dbReference>
<dbReference type="PROSITE" id="PS50109">
    <property type="entry name" value="HIS_KIN"/>
    <property type="match status" value="1"/>
</dbReference>
<dbReference type="CDD" id="cd14014">
    <property type="entry name" value="STKc_PknB_like"/>
    <property type="match status" value="1"/>
</dbReference>
<dbReference type="InterPro" id="IPR013655">
    <property type="entry name" value="PAS_fold_3"/>
</dbReference>
<feature type="coiled-coil region" evidence="6">
    <location>
        <begin position="1661"/>
        <end position="1695"/>
    </location>
</feature>
<dbReference type="InterPro" id="IPR003018">
    <property type="entry name" value="GAF"/>
</dbReference>
<feature type="domain" description="Protein kinase" evidence="7">
    <location>
        <begin position="7"/>
        <end position="271"/>
    </location>
</feature>
<dbReference type="CDD" id="cd00082">
    <property type="entry name" value="HisKA"/>
    <property type="match status" value="1"/>
</dbReference>
<feature type="domain" description="Histidine kinase" evidence="8">
    <location>
        <begin position="1704"/>
        <end position="1962"/>
    </location>
</feature>
<evidence type="ECO:0000256" key="3">
    <source>
        <dbReference type="ARBA" id="ARBA00022553"/>
    </source>
</evidence>
<dbReference type="InterPro" id="IPR053159">
    <property type="entry name" value="Hybrid_Histidine_Kinase"/>
</dbReference>
<evidence type="ECO:0000259" key="7">
    <source>
        <dbReference type="PROSITE" id="PS50011"/>
    </source>
</evidence>
<dbReference type="EMBL" id="AP025732">
    <property type="protein sequence ID" value="BDI16064.1"/>
    <property type="molecule type" value="Genomic_DNA"/>
</dbReference>
<dbReference type="InterPro" id="IPR003661">
    <property type="entry name" value="HisK_dim/P_dom"/>
</dbReference>
<evidence type="ECO:0000259" key="8">
    <source>
        <dbReference type="PROSITE" id="PS50109"/>
    </source>
</evidence>
<dbReference type="PROSITE" id="PS00108">
    <property type="entry name" value="PROTEIN_KINASE_ST"/>
    <property type="match status" value="1"/>
</dbReference>
<dbReference type="InterPro" id="IPR005467">
    <property type="entry name" value="His_kinase_dom"/>
</dbReference>
<dbReference type="InterPro" id="IPR041664">
    <property type="entry name" value="AAA_16"/>
</dbReference>
<protein>
    <recommendedName>
        <fullName evidence="2">histidine kinase</fullName>
        <ecNumber evidence="2">2.7.13.3</ecNumber>
    </recommendedName>
</protein>
<dbReference type="PRINTS" id="PR00344">
    <property type="entry name" value="BCTRLSENSOR"/>
</dbReference>
<dbReference type="GO" id="GO:0004674">
    <property type="term" value="F:protein serine/threonine kinase activity"/>
    <property type="evidence" value="ECO:0007669"/>
    <property type="project" value="UniProtKB-KW"/>
</dbReference>
<dbReference type="Pfam" id="PF08447">
    <property type="entry name" value="PAS_3"/>
    <property type="match status" value="1"/>
</dbReference>
<sequence length="1962" mass="220276">MVSIPGYHVSKELYNGSRTLVYRANRESDQKSVVIKLMKTVYPSFSELIQFRNQFTIAKNLNLPGIIQTSSLEPYQNGYVLVMEDFGGISLKDYLTSVETQYIASLQEFLQVAIALCNTLDILIRNRVIHKDIKPANILINPETKEVKLIDFSIASLLPRETQILMSPNVLEGTLGYLSPEQTGRMNRGIDYRTDFYSLGVTFYELLTGELPFQSSDPMELVHCHIAKLPPLVHEINPQIAPVLSSIICKLMAKNAENRYQSAFGLKYDLENCLAQLKETGKIVSFPIAQRDVCDRFIIPEKLYGREQEVETLLKAFDRVTNNQTELMLVAGFSGIGKTALVNEVHKPILRQRGYFIKGKYDQFNRNIPFSAFVQAFRDLMRQLVSESDIQLSTWKNKILQVLGDQGQVILEVIPELEQIIGQQPPATELSPSAAQNRFNLLFQKFIQIFTTKEHPLVIFLDDLQWADSASLKLMQLLMNESGSGSLLLIGAYRDNEVSTAHPLMLTLTEIRKANATIHSITLAPLTKASLNQLVADTLSCSVKAAQPLTQLVYQKTQGNPFFITQFLKVLYEDGLITFNFAQGYWQCDIAAVKSLALTDDVVEFVALQLQKLSAATQNVLKLAACIGNSFDLLTLAIVSEQSETETAASLWKALQEGLVLPTSEVYKFFQENGHDSGSNPLNSNFQLPIYKFLHDRVQQAAYSLIPDEEKQFTHLKIGQLLLQNTSEFQQEERIFEIVSQLNRGILLITQPTERQQLAQLDLNAGRKAKEATAYGAAIHYFYSGMQLLTINSWEIAYELTRSLYEEAAEAAFLNNEFDQMESLIQVVIEKTTTLLDRVKVYEVQLQAYQVRNQSFKAIAIGRELLAQLGVTLPESVTPPDIQQSVVNTLSTLAGRSIEGLVDLPLMDDTKALVALRIMASITPAIHQTAPYLFPIIACEEVNLSLKYGNAPLSAPGYADFGIVLNICNQLESGYEFGQLGLMLVDRLQAKSVQSMTLFKVGALNQFNKQHIRTSIRLLQESHTFGLETGDFFHVLASMIFKLFYVYLSGTEVLEILLADIKAYESNYAHNQRLLNWSNIVSQTIKNLTEYSDYDYPDSLIGEDCQEELLSALLQEKDELTLHIFFLSKLTLSYLFENFSAAVESGNQGEQYLNGGAGMLSVPVFYYYDSLSRLAVYATAEPSQQEQLLLKVSENQEKLQFRAKFAPMNFQHKFDLVEAERHRVLGEKIAAIELYDRAITLAKENEYIQEEALSNELAAKFYLEWGKEKIAQAYMQEAYYCYARWGAKAKSEDLEKRYPQLLAPILQGQHHRFQISSTVDSSSFPHQTIHTNLSSSSISEALDFATIFKAAQVLSSEIQLEQLLTTLLQVVMENAGAKKAALLVLEQGNLMVKAVATINEGVNLVSVPLSSSQNIPIALVNYVKHTLKTVVLDDATVKNDFITDQYLMQQQPKSALCTPILRHGQLIGLIYLENKLTIGAFTSDRTEVIQLLCAQAAISLENARLYQESQNYAHQLERSLAQLRASEARFQKLADNIPGAIYQLHLNADGSVSMPYVSSGCYNLYEVTAEEIMTGKQSFRSMEHPDDFASIQQAMSYSAENITPFRHEWRIITSSGTIKWLQGASQPERQADGSIIWDGVIIDISDLYEELRLRKLAEAALQESEADLRHKSQDLEEALQNFQQAQLQMVQNEKMATLGNLVAGVAHEINNPIGFLKGSLNNAEEYIQDLLAHIQCYQQHHSTPAIAVIEHGEEIDLEFLAQDLPKLVSSMKVASERIKDISISLRTFSRADTTEKVACNLHEGIESTLLILKYRLKANEKRPAIEVITEYGNLPPVKCFLGQLNQVFMNILANAIDALDTSCEGLSFAQAQDNHHKILIHTEVSSEKNMVAIRIKDNGQGMPEEIRTRIFDHLFTTKEVGKGTGLGLAIARQIVEETHNGRLRCNSVLGEGTEFVIEIPVF</sequence>
<dbReference type="Proteomes" id="UP001055453">
    <property type="component" value="Chromosome"/>
</dbReference>
<dbReference type="Pfam" id="PF02518">
    <property type="entry name" value="HATPase_c"/>
    <property type="match status" value="1"/>
</dbReference>
<dbReference type="Gene3D" id="3.30.450.40">
    <property type="match status" value="1"/>
</dbReference>
<dbReference type="RefSeq" id="WP_251959298.1">
    <property type="nucleotide sequence ID" value="NZ_AP025732.1"/>
</dbReference>
<keyword evidence="11" id="KW-1185">Reference proteome</keyword>
<dbReference type="SMART" id="SM00065">
    <property type="entry name" value="GAF"/>
    <property type="match status" value="1"/>
</dbReference>
<dbReference type="Gene3D" id="3.30.565.10">
    <property type="entry name" value="Histidine kinase-like ATPase, C-terminal domain"/>
    <property type="match status" value="1"/>
</dbReference>
<dbReference type="CDD" id="cd00130">
    <property type="entry name" value="PAS"/>
    <property type="match status" value="1"/>
</dbReference>
<dbReference type="InterPro" id="IPR011009">
    <property type="entry name" value="Kinase-like_dom_sf"/>
</dbReference>
<keyword evidence="5" id="KW-0902">Two-component regulatory system</keyword>
<dbReference type="SUPFAM" id="SSF55874">
    <property type="entry name" value="ATPase domain of HSP90 chaperone/DNA topoisomerase II/histidine kinase"/>
    <property type="match status" value="1"/>
</dbReference>
<dbReference type="Gene3D" id="1.10.510.10">
    <property type="entry name" value="Transferase(Phosphotransferase) domain 1"/>
    <property type="match status" value="1"/>
</dbReference>
<evidence type="ECO:0000256" key="4">
    <source>
        <dbReference type="ARBA" id="ARBA00022777"/>
    </source>
</evidence>
<dbReference type="SUPFAM" id="SSF52540">
    <property type="entry name" value="P-loop containing nucleoside triphosphate hydrolases"/>
    <property type="match status" value="1"/>
</dbReference>
<organism evidence="10 11">
    <name type="scientific">Nostoc cf. commune SO-36</name>
    <dbReference type="NCBI Taxonomy" id="449208"/>
    <lineage>
        <taxon>Bacteria</taxon>
        <taxon>Bacillati</taxon>
        <taxon>Cyanobacteriota</taxon>
        <taxon>Cyanophyceae</taxon>
        <taxon>Nostocales</taxon>
        <taxon>Nostocaceae</taxon>
        <taxon>Nostoc</taxon>
    </lineage>
</organism>
<dbReference type="SMART" id="SM00387">
    <property type="entry name" value="HATPase_c"/>
    <property type="match status" value="1"/>
</dbReference>
<dbReference type="SUPFAM" id="SSF55785">
    <property type="entry name" value="PYP-like sensor domain (PAS domain)"/>
    <property type="match status" value="1"/>
</dbReference>
<dbReference type="InterPro" id="IPR004358">
    <property type="entry name" value="Sig_transdc_His_kin-like_C"/>
</dbReference>
<reference evidence="10" key="1">
    <citation type="submission" date="2022-04" db="EMBL/GenBank/DDBJ databases">
        <title>Complete genome sequence of a cyanobacterium, Nostoc sp. SO-36, isolated in Antarctica.</title>
        <authorList>
            <person name="Kanesaki Y."/>
            <person name="Effendi D."/>
            <person name="Sakamoto T."/>
            <person name="Ohtani S."/>
            <person name="Awai K."/>
        </authorList>
    </citation>
    <scope>NUCLEOTIDE SEQUENCE</scope>
    <source>
        <strain evidence="10">SO-36</strain>
    </source>
</reference>
<proteinExistence type="predicted"/>
<keyword evidence="6" id="KW-0175">Coiled coil</keyword>
<keyword evidence="3" id="KW-0597">Phosphoprotein</keyword>
<keyword evidence="10" id="KW-0723">Serine/threonine-protein kinase</keyword>
<keyword evidence="4 10" id="KW-0808">Transferase</keyword>
<evidence type="ECO:0000256" key="2">
    <source>
        <dbReference type="ARBA" id="ARBA00012438"/>
    </source>
</evidence>
<dbReference type="SMART" id="SM00220">
    <property type="entry name" value="S_TKc"/>
    <property type="match status" value="1"/>
</dbReference>
<dbReference type="InterPro" id="IPR000719">
    <property type="entry name" value="Prot_kinase_dom"/>
</dbReference>
<dbReference type="Pfam" id="PF00069">
    <property type="entry name" value="Pkinase"/>
    <property type="match status" value="1"/>
</dbReference>
<dbReference type="InterPro" id="IPR003594">
    <property type="entry name" value="HATPase_dom"/>
</dbReference>
<dbReference type="SUPFAM" id="SSF55781">
    <property type="entry name" value="GAF domain-like"/>
    <property type="match status" value="1"/>
</dbReference>
<dbReference type="Gene3D" id="1.10.287.130">
    <property type="match status" value="1"/>
</dbReference>
<dbReference type="Gene3D" id="3.40.50.300">
    <property type="entry name" value="P-loop containing nucleotide triphosphate hydrolases"/>
    <property type="match status" value="1"/>
</dbReference>
<accession>A0ABM7YZC7</accession>